<sequence>MNLSWKNLVQLDYKQCLEDLAQKLNIVLPEYETTRDRSSEVAMYRSTVLVDGMSFTSEITYSLYPLERLLNKILPELLLRTYLRKLKIMDVLLFVRFDNTAFAKSALDEYAAKLNTRPTYNPVKLEGPPPCFECSVIFDATQYTGDTAKDKSEAEQLAARAVLLSILATIGHASNMQDHKDNIVATTVHASDLQDHKDKKAGTKRCASVWLANKNKDNKDIVATTGLASDQNHKR</sequence>
<evidence type="ECO:0000256" key="1">
    <source>
        <dbReference type="ARBA" id="ARBA00022737"/>
    </source>
</evidence>
<reference evidence="6" key="2">
    <citation type="submission" date="2025-08" db="UniProtKB">
        <authorList>
            <consortium name="RefSeq"/>
        </authorList>
    </citation>
    <scope>IDENTIFICATION</scope>
    <source>
        <tissue evidence="6">Whole plant</tissue>
    </source>
</reference>
<dbReference type="Gene3D" id="3.30.160.20">
    <property type="match status" value="2"/>
</dbReference>
<evidence type="ECO:0000256" key="2">
    <source>
        <dbReference type="ARBA" id="ARBA00022884"/>
    </source>
</evidence>
<feature type="domain" description="DRBM" evidence="4">
    <location>
        <begin position="102"/>
        <end position="168"/>
    </location>
</feature>
<keyword evidence="1" id="KW-0677">Repeat</keyword>
<dbReference type="GO" id="GO:0003723">
    <property type="term" value="F:RNA binding"/>
    <property type="evidence" value="ECO:0007669"/>
    <property type="project" value="UniProtKB-UniRule"/>
</dbReference>
<keyword evidence="2 3" id="KW-0694">RNA-binding</keyword>
<dbReference type="PANTHER" id="PTHR46031:SF37">
    <property type="entry name" value="DRBM DOMAIN-CONTAINING PROTEIN"/>
    <property type="match status" value="1"/>
</dbReference>
<accession>A0A9C6TT18</accession>
<dbReference type="KEGG" id="adu:107481063"/>
<dbReference type="SUPFAM" id="SSF54768">
    <property type="entry name" value="dsRNA-binding domain-like"/>
    <property type="match status" value="2"/>
</dbReference>
<evidence type="ECO:0000313" key="5">
    <source>
        <dbReference type="Proteomes" id="UP000515211"/>
    </source>
</evidence>
<name>A0A9C6TT18_ARADU</name>
<dbReference type="PROSITE" id="PS50137">
    <property type="entry name" value="DS_RBD"/>
    <property type="match status" value="1"/>
</dbReference>
<organism evidence="5 6">
    <name type="scientific">Arachis duranensis</name>
    <name type="common">Wild peanut</name>
    <dbReference type="NCBI Taxonomy" id="130453"/>
    <lineage>
        <taxon>Eukaryota</taxon>
        <taxon>Viridiplantae</taxon>
        <taxon>Streptophyta</taxon>
        <taxon>Embryophyta</taxon>
        <taxon>Tracheophyta</taxon>
        <taxon>Spermatophyta</taxon>
        <taxon>Magnoliopsida</taxon>
        <taxon>eudicotyledons</taxon>
        <taxon>Gunneridae</taxon>
        <taxon>Pentapetalae</taxon>
        <taxon>rosids</taxon>
        <taxon>fabids</taxon>
        <taxon>Fabales</taxon>
        <taxon>Fabaceae</taxon>
        <taxon>Papilionoideae</taxon>
        <taxon>50 kb inversion clade</taxon>
        <taxon>dalbergioids sensu lato</taxon>
        <taxon>Dalbergieae</taxon>
        <taxon>Pterocarpus clade</taxon>
        <taxon>Arachis</taxon>
    </lineage>
</organism>
<dbReference type="SMART" id="SM00358">
    <property type="entry name" value="DSRM"/>
    <property type="match status" value="1"/>
</dbReference>
<protein>
    <submittedName>
        <fullName evidence="6">Double-stranded RNA-binding protein 4</fullName>
    </submittedName>
</protein>
<dbReference type="PANTHER" id="PTHR46031">
    <property type="match status" value="1"/>
</dbReference>
<evidence type="ECO:0000259" key="4">
    <source>
        <dbReference type="PROSITE" id="PS50137"/>
    </source>
</evidence>
<evidence type="ECO:0000313" key="6">
    <source>
        <dbReference type="RefSeq" id="XP_052114773.1"/>
    </source>
</evidence>
<proteinExistence type="predicted"/>
<keyword evidence="5" id="KW-1185">Reference proteome</keyword>
<dbReference type="Proteomes" id="UP000515211">
    <property type="component" value="Chromosome 3"/>
</dbReference>
<dbReference type="RefSeq" id="XP_052114773.1">
    <property type="nucleotide sequence ID" value="XM_052258813.1"/>
</dbReference>
<dbReference type="AlphaFoldDB" id="A0A9C6TT18"/>
<evidence type="ECO:0000256" key="3">
    <source>
        <dbReference type="PROSITE-ProRule" id="PRU00266"/>
    </source>
</evidence>
<dbReference type="Pfam" id="PF00035">
    <property type="entry name" value="dsrm"/>
    <property type="match status" value="1"/>
</dbReference>
<dbReference type="GeneID" id="107481063"/>
<gene>
    <name evidence="6" type="primary">LOC107481063</name>
</gene>
<dbReference type="InterPro" id="IPR014720">
    <property type="entry name" value="dsRBD_dom"/>
</dbReference>
<reference evidence="5" key="1">
    <citation type="journal article" date="2016" name="Nat. Genet.">
        <title>The genome sequences of Arachis duranensis and Arachis ipaensis, the diploid ancestors of cultivated peanut.</title>
        <authorList>
            <person name="Bertioli D.J."/>
            <person name="Cannon S.B."/>
            <person name="Froenicke L."/>
            <person name="Huang G."/>
            <person name="Farmer A.D."/>
            <person name="Cannon E.K."/>
            <person name="Liu X."/>
            <person name="Gao D."/>
            <person name="Clevenger J."/>
            <person name="Dash S."/>
            <person name="Ren L."/>
            <person name="Moretzsohn M.C."/>
            <person name="Shirasawa K."/>
            <person name="Huang W."/>
            <person name="Vidigal B."/>
            <person name="Abernathy B."/>
            <person name="Chu Y."/>
            <person name="Niederhuth C.E."/>
            <person name="Umale P."/>
            <person name="Araujo A.C."/>
            <person name="Kozik A."/>
            <person name="Kim K.D."/>
            <person name="Burow M.D."/>
            <person name="Varshney R.K."/>
            <person name="Wang X."/>
            <person name="Zhang X."/>
            <person name="Barkley N."/>
            <person name="Guimaraes P.M."/>
            <person name="Isobe S."/>
            <person name="Guo B."/>
            <person name="Liao B."/>
            <person name="Stalker H.T."/>
            <person name="Schmitz R.J."/>
            <person name="Scheffler B.E."/>
            <person name="Leal-Bertioli S.C."/>
            <person name="Xun X."/>
            <person name="Jackson S.A."/>
            <person name="Michelmore R."/>
            <person name="Ozias-Akins P."/>
        </authorList>
    </citation>
    <scope>NUCLEOTIDE SEQUENCE [LARGE SCALE GENOMIC DNA]</scope>
    <source>
        <strain evidence="5">cv. V14167</strain>
    </source>
</reference>